<protein>
    <recommendedName>
        <fullName evidence="3">DUF4124 domain-containing protein</fullName>
    </recommendedName>
</protein>
<dbReference type="Pfam" id="PF13511">
    <property type="entry name" value="DUF4124"/>
    <property type="match status" value="1"/>
</dbReference>
<accession>A0A1I0UK98</accession>
<evidence type="ECO:0000313" key="4">
    <source>
        <dbReference type="EMBL" id="BBT15281.1"/>
    </source>
</evidence>
<feature type="region of interest" description="Disordered" evidence="1">
    <location>
        <begin position="33"/>
        <end position="57"/>
    </location>
</feature>
<evidence type="ECO:0000256" key="2">
    <source>
        <dbReference type="SAM" id="SignalP"/>
    </source>
</evidence>
<evidence type="ECO:0000259" key="3">
    <source>
        <dbReference type="Pfam" id="PF13511"/>
    </source>
</evidence>
<gene>
    <name evidence="4" type="ORF">WP8S17C03_13300</name>
</gene>
<dbReference type="InterPro" id="IPR025392">
    <property type="entry name" value="DUF4124"/>
</dbReference>
<evidence type="ECO:0000256" key="1">
    <source>
        <dbReference type="SAM" id="MobiDB-lite"/>
    </source>
</evidence>
<feature type="domain" description="DUF4124" evidence="3">
    <location>
        <begin position="7"/>
        <end position="53"/>
    </location>
</feature>
<keyword evidence="2" id="KW-0732">Signal</keyword>
<dbReference type="AlphaFoldDB" id="A0A1I0UK98"/>
<name>A0A1I0UK98_9GAMM</name>
<feature type="chain" id="PRO_5043724888" description="DUF4124 domain-containing protein" evidence="2">
    <location>
        <begin position="18"/>
        <end position="141"/>
    </location>
</feature>
<sequence>MRHLLFCLLACSSLASAEIYRWTDANGRVHFSEQPQEGAQQVEVRPPALDDDAPTRERLQRTEQFFDARRQEKEEARRKEAQARNERASQCVQLRSQLSQIKREGKYFSVDAKGERQYYSAEQVDAARRKLTDAIKERCGR</sequence>
<feature type="region of interest" description="Disordered" evidence="1">
    <location>
        <begin position="69"/>
        <end position="88"/>
    </location>
</feature>
<proteinExistence type="predicted"/>
<organism evidence="4 5">
    <name type="scientific">Metapseudomonas otitidis</name>
    <dbReference type="NCBI Taxonomy" id="319939"/>
    <lineage>
        <taxon>Bacteria</taxon>
        <taxon>Pseudomonadati</taxon>
        <taxon>Pseudomonadota</taxon>
        <taxon>Gammaproteobacteria</taxon>
        <taxon>Pseudomonadales</taxon>
        <taxon>Pseudomonadaceae</taxon>
        <taxon>Metapseudomonas</taxon>
    </lineage>
</organism>
<feature type="signal peptide" evidence="2">
    <location>
        <begin position="1"/>
        <end position="17"/>
    </location>
</feature>
<evidence type="ECO:0000313" key="5">
    <source>
        <dbReference type="Proteomes" id="UP000515591"/>
    </source>
</evidence>
<dbReference type="RefSeq" id="WP_074971545.1">
    <property type="nucleotide sequence ID" value="NZ_AP022213.1"/>
</dbReference>
<reference evidence="4 5" key="1">
    <citation type="submission" date="2019-12" db="EMBL/GenBank/DDBJ databases">
        <title>complete genome sequences of Pseudomonas otitidis str. WP8-S17-CRE-03 isolated from wastewater treatment plant effluent.</title>
        <authorList>
            <person name="Sekizuka T."/>
            <person name="Itokawa K."/>
            <person name="Yatsu K."/>
            <person name="Inamine Y."/>
            <person name="Kuroda M."/>
        </authorList>
    </citation>
    <scope>NUCLEOTIDE SEQUENCE [LARGE SCALE GENOMIC DNA]</scope>
    <source>
        <strain evidence="4 5">WP8-S17-CRE-03</strain>
    </source>
</reference>
<dbReference type="EMBL" id="AP022213">
    <property type="protein sequence ID" value="BBT15281.1"/>
    <property type="molecule type" value="Genomic_DNA"/>
</dbReference>
<feature type="compositionally biased region" description="Basic and acidic residues" evidence="1">
    <location>
        <begin position="69"/>
        <end position="87"/>
    </location>
</feature>
<dbReference type="Proteomes" id="UP000515591">
    <property type="component" value="Chromosome"/>
</dbReference>
<dbReference type="STRING" id="319939.SAMN05216263_11335"/>